<name>A0A2I9CZL9_9DEIO</name>
<reference evidence="3" key="1">
    <citation type="submission" date="2018-01" db="EMBL/GenBank/DDBJ databases">
        <title>Draft Genome Sequence of the Radioresistant Bacterium Deinococcus aerius TR0125, Isolated from the Higher Atmosphere above Japan.</title>
        <authorList>
            <person name="Satoh K."/>
            <person name="Arai H."/>
            <person name="Sanzen T."/>
            <person name="Kawaguchi Y."/>
            <person name="Hayashi H."/>
            <person name="Yokobori S."/>
            <person name="Yamagishi A."/>
            <person name="Oono Y."/>
            <person name="Narumi I."/>
        </authorList>
    </citation>
    <scope>NUCLEOTIDE SEQUENCE [LARGE SCALE GENOMIC DNA]</scope>
    <source>
        <strain evidence="3">TR0125</strain>
    </source>
</reference>
<comment type="caution">
    <text evidence="2">The sequence shown here is derived from an EMBL/GenBank/DDBJ whole genome shotgun (WGS) entry which is preliminary data.</text>
</comment>
<organism evidence="2 3">
    <name type="scientific">Deinococcus aerius</name>
    <dbReference type="NCBI Taxonomy" id="200253"/>
    <lineage>
        <taxon>Bacteria</taxon>
        <taxon>Thermotogati</taxon>
        <taxon>Deinococcota</taxon>
        <taxon>Deinococci</taxon>
        <taxon>Deinococcales</taxon>
        <taxon>Deinococcaceae</taxon>
        <taxon>Deinococcus</taxon>
    </lineage>
</organism>
<feature type="compositionally biased region" description="Gly residues" evidence="1">
    <location>
        <begin position="79"/>
        <end position="89"/>
    </location>
</feature>
<dbReference type="RefSeq" id="WP_103130986.1">
    <property type="nucleotide sequence ID" value="NZ_BFAG01000016.1"/>
</dbReference>
<gene>
    <name evidence="2" type="ORF">DAERI_160061</name>
</gene>
<evidence type="ECO:0000256" key="1">
    <source>
        <dbReference type="SAM" id="MobiDB-lite"/>
    </source>
</evidence>
<keyword evidence="3" id="KW-1185">Reference proteome</keyword>
<proteinExistence type="predicted"/>
<feature type="compositionally biased region" description="Gly residues" evidence="1">
    <location>
        <begin position="1"/>
        <end position="15"/>
    </location>
</feature>
<dbReference type="EMBL" id="BFAG01000016">
    <property type="protein sequence ID" value="GBF07683.1"/>
    <property type="molecule type" value="Genomic_DNA"/>
</dbReference>
<feature type="region of interest" description="Disordered" evidence="1">
    <location>
        <begin position="1"/>
        <end position="89"/>
    </location>
</feature>
<evidence type="ECO:0000313" key="2">
    <source>
        <dbReference type="EMBL" id="GBF07683.1"/>
    </source>
</evidence>
<feature type="compositionally biased region" description="Low complexity" evidence="1">
    <location>
        <begin position="55"/>
        <end position="78"/>
    </location>
</feature>
<sequence length="89" mass="8117">MTGNDDGGAATGGMSGITEDTPDQAGVPGEAGSIDGVSAAGAPPETYDVSGNADGSGESPGQEGGAAEAESGEGLVSGDTGGVTGTSDL</sequence>
<protein>
    <submittedName>
        <fullName evidence="2">Uncharacterized protein</fullName>
    </submittedName>
</protein>
<dbReference type="Proteomes" id="UP000236569">
    <property type="component" value="Unassembled WGS sequence"/>
</dbReference>
<accession>A0A2I9CZL9</accession>
<dbReference type="AlphaFoldDB" id="A0A2I9CZL9"/>
<dbReference type="OrthoDB" id="74296at2"/>
<evidence type="ECO:0000313" key="3">
    <source>
        <dbReference type="Proteomes" id="UP000236569"/>
    </source>
</evidence>